<dbReference type="EMBL" id="OZ019906">
    <property type="protein sequence ID" value="CAK9203342.1"/>
    <property type="molecule type" value="Genomic_DNA"/>
</dbReference>
<dbReference type="InterPro" id="IPR000007">
    <property type="entry name" value="Tubby_C"/>
</dbReference>
<dbReference type="PRINTS" id="PR01573">
    <property type="entry name" value="SUPERTUBBY"/>
</dbReference>
<protein>
    <recommendedName>
        <fullName evidence="3">Tubby C-terminal domain-containing protein</fullName>
    </recommendedName>
</protein>
<feature type="compositionally biased region" description="Polar residues" evidence="2">
    <location>
        <begin position="358"/>
        <end position="371"/>
    </location>
</feature>
<name>A0ABP0TSA6_9BRYO</name>
<feature type="domain" description="Tubby C-terminal" evidence="3">
    <location>
        <begin position="113"/>
        <end position="460"/>
    </location>
</feature>
<proteinExistence type="inferred from homology"/>
<feature type="compositionally biased region" description="Low complexity" evidence="2">
    <location>
        <begin position="217"/>
        <end position="227"/>
    </location>
</feature>
<dbReference type="PANTHER" id="PTHR16517:SF148">
    <property type="entry name" value="TUBBY C-TERMINAL DOMAIN-CONTAINING PROTEIN"/>
    <property type="match status" value="1"/>
</dbReference>
<evidence type="ECO:0000256" key="1">
    <source>
        <dbReference type="ARBA" id="ARBA00007129"/>
    </source>
</evidence>
<feature type="compositionally biased region" description="Low complexity" evidence="2">
    <location>
        <begin position="262"/>
        <end position="274"/>
    </location>
</feature>
<dbReference type="SUPFAM" id="SSF54518">
    <property type="entry name" value="Tubby C-terminal domain-like"/>
    <property type="match status" value="1"/>
</dbReference>
<dbReference type="PANTHER" id="PTHR16517">
    <property type="entry name" value="TUBBY-RELATED"/>
    <property type="match status" value="1"/>
</dbReference>
<keyword evidence="5" id="KW-1185">Reference proteome</keyword>
<feature type="region of interest" description="Disordered" evidence="2">
    <location>
        <begin position="247"/>
        <end position="274"/>
    </location>
</feature>
<organism evidence="4 5">
    <name type="scientific">Sphagnum troendelagicum</name>
    <dbReference type="NCBI Taxonomy" id="128251"/>
    <lineage>
        <taxon>Eukaryota</taxon>
        <taxon>Viridiplantae</taxon>
        <taxon>Streptophyta</taxon>
        <taxon>Embryophyta</taxon>
        <taxon>Bryophyta</taxon>
        <taxon>Sphagnophytina</taxon>
        <taxon>Sphagnopsida</taxon>
        <taxon>Sphagnales</taxon>
        <taxon>Sphagnaceae</taxon>
        <taxon>Sphagnum</taxon>
    </lineage>
</organism>
<feature type="region of interest" description="Disordered" evidence="2">
    <location>
        <begin position="209"/>
        <end position="228"/>
    </location>
</feature>
<feature type="compositionally biased region" description="Polar residues" evidence="2">
    <location>
        <begin position="247"/>
        <end position="261"/>
    </location>
</feature>
<accession>A0ABP0TSA6</accession>
<sequence length="466" mass="50303">MEENSLRSDWESLAPEILVLVLQRVQANWSCGSDEHRGDHEGRRIVAVAGVCRSWRRLVLQQEEASAAAAAVLQQSGSSMCSTSSSSPLIRFPAAIRRRHVEPAAAADCSCRPLQCVLKKEGNSFSFFQTFQSLDQDGVNDGVVEEYFLLGARKRYMPSCSSFELSTDTRILQAKDRAAAASGKYSAVLASVIRSNFSRSAFVIGDRGEAPGELEESPGTSSSSSPLCVKYSEERMAGMRRRKLSCSSLQAATSRSTPTVLSSPKTSRAARAAAPVATRRASVATAPAPARTSGFFAAWSRALFNTRRQVRRVHMSTLEDEQEQSSRGQSGDGVLQQISKRLVVQEDLEGAEPEATASPRSSGLSLKSKTPEWNQEHGCWSLDFKGRATMASIHNFQLVLDSSTRGSAGDHAAAATQLDHPSEKVVLQLGKVAKGVYQVDFCSPVSALQAFSICLTSFATNVGLEP</sequence>
<dbReference type="Gene3D" id="3.20.90.10">
    <property type="entry name" value="Tubby Protein, Chain A"/>
    <property type="match status" value="2"/>
</dbReference>
<evidence type="ECO:0000313" key="4">
    <source>
        <dbReference type="EMBL" id="CAK9203342.1"/>
    </source>
</evidence>
<feature type="region of interest" description="Disordered" evidence="2">
    <location>
        <begin position="348"/>
        <end position="371"/>
    </location>
</feature>
<gene>
    <name evidence="4" type="ORF">CSSPTR1EN2_LOCUS6838</name>
</gene>
<dbReference type="InterPro" id="IPR025659">
    <property type="entry name" value="Tubby-like_C"/>
</dbReference>
<evidence type="ECO:0000313" key="5">
    <source>
        <dbReference type="Proteomes" id="UP001497512"/>
    </source>
</evidence>
<evidence type="ECO:0000259" key="3">
    <source>
        <dbReference type="Pfam" id="PF01167"/>
    </source>
</evidence>
<feature type="region of interest" description="Disordered" evidence="2">
    <location>
        <begin position="315"/>
        <end position="334"/>
    </location>
</feature>
<evidence type="ECO:0000256" key="2">
    <source>
        <dbReference type="SAM" id="MobiDB-lite"/>
    </source>
</evidence>
<reference evidence="4" key="1">
    <citation type="submission" date="2024-02" db="EMBL/GenBank/DDBJ databases">
        <authorList>
            <consortium name="ELIXIR-Norway"/>
            <consortium name="Elixir Norway"/>
        </authorList>
    </citation>
    <scope>NUCLEOTIDE SEQUENCE</scope>
</reference>
<dbReference type="Pfam" id="PF01167">
    <property type="entry name" value="Tub"/>
    <property type="match status" value="1"/>
</dbReference>
<comment type="similarity">
    <text evidence="1">Belongs to the TUB family.</text>
</comment>
<dbReference type="Proteomes" id="UP001497512">
    <property type="component" value="Chromosome 14"/>
</dbReference>